<evidence type="ECO:0000256" key="1">
    <source>
        <dbReference type="ARBA" id="ARBA00023002"/>
    </source>
</evidence>
<proteinExistence type="predicted"/>
<organism evidence="3 4">
    <name type="scientific">Halomonas binhaiensis</name>
    <dbReference type="NCBI Taxonomy" id="2562282"/>
    <lineage>
        <taxon>Bacteria</taxon>
        <taxon>Pseudomonadati</taxon>
        <taxon>Pseudomonadota</taxon>
        <taxon>Gammaproteobacteria</taxon>
        <taxon>Oceanospirillales</taxon>
        <taxon>Halomonadaceae</taxon>
        <taxon>Halomonas</taxon>
    </lineage>
</organism>
<accession>A0A5C1NGW1</accession>
<dbReference type="AlphaFoldDB" id="A0A5C1NGW1"/>
<gene>
    <name evidence="3" type="ORF">E4T21_11715</name>
</gene>
<dbReference type="RefSeq" id="WP_149285150.1">
    <property type="nucleotide sequence ID" value="NZ_CP038437.2"/>
</dbReference>
<sequence length="444" mass="48191">MSATSTVNRTASTSHGVAPATQHAASWYAASANSSPERPALSGEVSCDVCVVGAGFSGISSALHLAEKGVKVVVLEAARVGYGASGRNGGQIVNSYSRDMDVIEQKYGETAARALGDMAFEGNSIIRERIAKYAIQCDLREGNLFAACNSKQLQGLKEHKALWERYGNRQLELLEGDAYKREVGSDRYSGVLIDHSGGHMHPLNLVLGEAAAFESLGGVIYEQSPVIKLEHGQPVTIRTAQGVVKAERVVMAGNAYMSGVMPELEAKSMPCGTQIITTEPLEEELAKRLLPNNIAVEDCNYLLDYYRLTRDNRLIYGGGVNYGGEDPADIEAVIRPKMLKTFPELSSVKVDYAWSGTFLMTLNRLPQFGVINDNVYYVQGYSGHGVTCTHLAGRLIAEVMTGRDERFDAFAGLPHLPFPGGRMLRVPLSAIGAWYYETRDKLGI</sequence>
<evidence type="ECO:0000259" key="2">
    <source>
        <dbReference type="Pfam" id="PF01266"/>
    </source>
</evidence>
<dbReference type="KEGG" id="hbh:E4T21_11715"/>
<name>A0A5C1NGW1_9GAMM</name>
<dbReference type="InterPro" id="IPR036188">
    <property type="entry name" value="FAD/NAD-bd_sf"/>
</dbReference>
<dbReference type="Gene3D" id="3.30.9.10">
    <property type="entry name" value="D-Amino Acid Oxidase, subunit A, domain 2"/>
    <property type="match status" value="1"/>
</dbReference>
<dbReference type="SUPFAM" id="SSF51905">
    <property type="entry name" value="FAD/NAD(P)-binding domain"/>
    <property type="match status" value="1"/>
</dbReference>
<dbReference type="OrthoDB" id="311718at2"/>
<keyword evidence="1" id="KW-0560">Oxidoreductase</keyword>
<dbReference type="Gene3D" id="3.50.50.60">
    <property type="entry name" value="FAD/NAD(P)-binding domain"/>
    <property type="match status" value="1"/>
</dbReference>
<reference evidence="3" key="1">
    <citation type="submission" date="2021-02" db="EMBL/GenBank/DDBJ databases">
        <title>Strain Y2R2, a novel species of the genus Halomonas.</title>
        <authorList>
            <person name="Huang H."/>
        </authorList>
    </citation>
    <scope>NUCLEOTIDE SEQUENCE</scope>
    <source>
        <strain evidence="3">Y2R2</strain>
    </source>
</reference>
<dbReference type="Proteomes" id="UP000324285">
    <property type="component" value="Chromosome"/>
</dbReference>
<keyword evidence="4" id="KW-1185">Reference proteome</keyword>
<dbReference type="PANTHER" id="PTHR13847">
    <property type="entry name" value="SARCOSINE DEHYDROGENASE-RELATED"/>
    <property type="match status" value="1"/>
</dbReference>
<dbReference type="InterPro" id="IPR006076">
    <property type="entry name" value="FAD-dep_OxRdtase"/>
</dbReference>
<evidence type="ECO:0000313" key="3">
    <source>
        <dbReference type="EMBL" id="QEM82140.1"/>
    </source>
</evidence>
<feature type="domain" description="FAD dependent oxidoreductase" evidence="2">
    <location>
        <begin position="48"/>
        <end position="398"/>
    </location>
</feature>
<evidence type="ECO:0000313" key="4">
    <source>
        <dbReference type="Proteomes" id="UP000324285"/>
    </source>
</evidence>
<dbReference type="PANTHER" id="PTHR13847:SF275">
    <property type="entry name" value="GAMMA-GLUTAMYLPUTRESCINE OXIDOREDUCTASE"/>
    <property type="match status" value="1"/>
</dbReference>
<dbReference type="GO" id="GO:0005737">
    <property type="term" value="C:cytoplasm"/>
    <property type="evidence" value="ECO:0007669"/>
    <property type="project" value="TreeGrafter"/>
</dbReference>
<dbReference type="Pfam" id="PF01266">
    <property type="entry name" value="DAO"/>
    <property type="match status" value="1"/>
</dbReference>
<protein>
    <submittedName>
        <fullName evidence="3">FAD-binding oxidoreductase</fullName>
    </submittedName>
</protein>
<dbReference type="GO" id="GO:0016491">
    <property type="term" value="F:oxidoreductase activity"/>
    <property type="evidence" value="ECO:0007669"/>
    <property type="project" value="UniProtKB-KW"/>
</dbReference>
<dbReference type="EMBL" id="CP038437">
    <property type="protein sequence ID" value="QEM82140.1"/>
    <property type="molecule type" value="Genomic_DNA"/>
</dbReference>